<dbReference type="Pfam" id="PF01464">
    <property type="entry name" value="SLT"/>
    <property type="match status" value="1"/>
</dbReference>
<reference evidence="5" key="1">
    <citation type="journal article" date="2019" name="Int. J. Syst. Evol. Microbiol.">
        <title>The Global Catalogue of Microorganisms (GCM) 10K type strain sequencing project: providing services to taxonomists for standard genome sequencing and annotation.</title>
        <authorList>
            <consortium name="The Broad Institute Genomics Platform"/>
            <consortium name="The Broad Institute Genome Sequencing Center for Infectious Disease"/>
            <person name="Wu L."/>
            <person name="Ma J."/>
        </authorList>
    </citation>
    <scope>NUCLEOTIDE SEQUENCE [LARGE SCALE GENOMIC DNA]</scope>
    <source>
        <strain evidence="5">KCTC 52660</strain>
    </source>
</reference>
<dbReference type="Proteomes" id="UP001595386">
    <property type="component" value="Unassembled WGS sequence"/>
</dbReference>
<dbReference type="Pfam" id="PF01476">
    <property type="entry name" value="LysM"/>
    <property type="match status" value="1"/>
</dbReference>
<dbReference type="InterPro" id="IPR000189">
    <property type="entry name" value="Transglyc_AS"/>
</dbReference>
<protein>
    <submittedName>
        <fullName evidence="4">Transglycosylase SLT domain-containing protein</fullName>
    </submittedName>
</protein>
<dbReference type="InterPro" id="IPR008258">
    <property type="entry name" value="Transglycosylase_SLT_dom_1"/>
</dbReference>
<keyword evidence="5" id="KW-1185">Reference proteome</keyword>
<comment type="similarity">
    <text evidence="1">Belongs to the transglycosylase Slt family.</text>
</comment>
<dbReference type="Gene3D" id="1.10.530.10">
    <property type="match status" value="1"/>
</dbReference>
<dbReference type="SUPFAM" id="SSF53955">
    <property type="entry name" value="Lysozyme-like"/>
    <property type="match status" value="1"/>
</dbReference>
<dbReference type="EMBL" id="JBHRSQ010000040">
    <property type="protein sequence ID" value="MFC2993652.1"/>
    <property type="molecule type" value="Genomic_DNA"/>
</dbReference>
<dbReference type="InterPro" id="IPR036779">
    <property type="entry name" value="LysM_dom_sf"/>
</dbReference>
<dbReference type="PROSITE" id="PS51782">
    <property type="entry name" value="LYSM"/>
    <property type="match status" value="1"/>
</dbReference>
<evidence type="ECO:0000313" key="4">
    <source>
        <dbReference type="EMBL" id="MFC2993652.1"/>
    </source>
</evidence>
<name>A0ABV7B856_9GAMM</name>
<evidence type="ECO:0000256" key="1">
    <source>
        <dbReference type="ARBA" id="ARBA00007734"/>
    </source>
</evidence>
<evidence type="ECO:0000259" key="3">
    <source>
        <dbReference type="PROSITE" id="PS51782"/>
    </source>
</evidence>
<accession>A0ABV7B856</accession>
<feature type="chain" id="PRO_5046948876" evidence="2">
    <location>
        <begin position="33"/>
        <end position="400"/>
    </location>
</feature>
<dbReference type="PANTHER" id="PTHR37423:SF2">
    <property type="entry name" value="MEMBRANE-BOUND LYTIC MUREIN TRANSGLYCOSYLASE C"/>
    <property type="match status" value="1"/>
</dbReference>
<dbReference type="SUPFAM" id="SSF54106">
    <property type="entry name" value="LysM domain"/>
    <property type="match status" value="1"/>
</dbReference>
<dbReference type="Gene3D" id="3.10.350.10">
    <property type="entry name" value="LysM domain"/>
    <property type="match status" value="1"/>
</dbReference>
<comment type="caution">
    <text evidence="4">The sequence shown here is derived from an EMBL/GenBank/DDBJ whole genome shotgun (WGS) entry which is preliminary data.</text>
</comment>
<feature type="domain" description="LysM" evidence="3">
    <location>
        <begin position="349"/>
        <end position="392"/>
    </location>
</feature>
<organism evidence="4 5">
    <name type="scientific">Halomonas tibetensis</name>
    <dbReference type="NCBI Taxonomy" id="2259590"/>
    <lineage>
        <taxon>Bacteria</taxon>
        <taxon>Pseudomonadati</taxon>
        <taxon>Pseudomonadota</taxon>
        <taxon>Gammaproteobacteria</taxon>
        <taxon>Oceanospirillales</taxon>
        <taxon>Halomonadaceae</taxon>
        <taxon>Halomonas</taxon>
    </lineage>
</organism>
<dbReference type="CDD" id="cd16894">
    <property type="entry name" value="MltD-like"/>
    <property type="match status" value="1"/>
</dbReference>
<feature type="signal peptide" evidence="2">
    <location>
        <begin position="1"/>
        <end position="32"/>
    </location>
</feature>
<gene>
    <name evidence="4" type="ORF">ACFODV_16660</name>
</gene>
<sequence length="400" mass="43465">MTYHTKRRMLIGFASVSALIGSLLASSVYSQASTLSAEQRQSLRSNATSAQTHRLPVETHFWDALALEPRDAWSRLRASFQWQQSLDEPRVQHWIDHYRASPHNIVEITERARPWLAWIVEQVEARGLPGEIALIPFVESSFDPTARSHRGAAGLWQFMPGTGDALGLRRVRGYDGRLDVVASTRAALDYIELQADQWYEGDLELSLAAYNAGAGTVNRARRNAVSSGNGDDYWSLSLPRETMNYLPKLKAIAAIVDNPDKYQVALPVIEDAPAFAKIPVNRPLGLDEAARLSGASRGELAALNPALSNGTAHPGQARVLLVPAGRADTLMASLETPASSPSPAGSGEARYVVQSGDSLSTIASRQGVSVSQIRQVNGLNGDILQPGQVLDLPRQSLAYR</sequence>
<dbReference type="PROSITE" id="PS00922">
    <property type="entry name" value="TRANSGLYCOSYLASE"/>
    <property type="match status" value="1"/>
</dbReference>
<keyword evidence="2" id="KW-0732">Signal</keyword>
<dbReference type="InterPro" id="IPR023346">
    <property type="entry name" value="Lysozyme-like_dom_sf"/>
</dbReference>
<dbReference type="InterPro" id="IPR018392">
    <property type="entry name" value="LysM"/>
</dbReference>
<dbReference type="CDD" id="cd00118">
    <property type="entry name" value="LysM"/>
    <property type="match status" value="1"/>
</dbReference>
<dbReference type="PANTHER" id="PTHR37423">
    <property type="entry name" value="SOLUBLE LYTIC MUREIN TRANSGLYCOSYLASE-RELATED"/>
    <property type="match status" value="1"/>
</dbReference>
<dbReference type="SMART" id="SM00257">
    <property type="entry name" value="LysM"/>
    <property type="match status" value="1"/>
</dbReference>
<evidence type="ECO:0000256" key="2">
    <source>
        <dbReference type="SAM" id="SignalP"/>
    </source>
</evidence>
<evidence type="ECO:0000313" key="5">
    <source>
        <dbReference type="Proteomes" id="UP001595386"/>
    </source>
</evidence>
<proteinExistence type="inferred from homology"/>
<dbReference type="RefSeq" id="WP_379761461.1">
    <property type="nucleotide sequence ID" value="NZ_JBHRSQ010000040.1"/>
</dbReference>